<evidence type="ECO:0000256" key="1">
    <source>
        <dbReference type="SAM" id="MobiDB-lite"/>
    </source>
</evidence>
<sequence length="260" mass="28757">MSSKIALLLFFYSTALVAGYEANMYACQSAPQCVSQYLVNLGIATPPYPSYVAIIGKKQQFLGNGASGLDQLCSWNSNFQRCMSQDPQCLQGNSSSYLADKLRIARQEAELYVMYFAENVYECTDGRNDLLDNLQCFKNHHNQSLQVINRCRLAFDSDISRKCELTASLTECLRDGFGQECGKGTGEFMCNEEKVALRMLLVLASMLVPVRFSANCYDAQPSPPRSTASVESPRNQAIEAPLSHATMNPSIQTANSRSQS</sequence>
<evidence type="ECO:0008006" key="5">
    <source>
        <dbReference type="Google" id="ProtNLM"/>
    </source>
</evidence>
<accession>A0AA39HSW6</accession>
<dbReference type="Proteomes" id="UP001175271">
    <property type="component" value="Unassembled WGS sequence"/>
</dbReference>
<keyword evidence="2" id="KW-0732">Signal</keyword>
<proteinExistence type="predicted"/>
<dbReference type="PANTHER" id="PTHR35014">
    <property type="entry name" value="INFECTION RESPONSE PROTEIN-RELATED"/>
    <property type="match status" value="1"/>
</dbReference>
<evidence type="ECO:0000313" key="4">
    <source>
        <dbReference type="Proteomes" id="UP001175271"/>
    </source>
</evidence>
<comment type="caution">
    <text evidence="3">The sequence shown here is derived from an EMBL/GenBank/DDBJ whole genome shotgun (WGS) entry which is preliminary data.</text>
</comment>
<feature type="compositionally biased region" description="Polar residues" evidence="1">
    <location>
        <begin position="245"/>
        <end position="260"/>
    </location>
</feature>
<dbReference type="EMBL" id="JAUCMV010000003">
    <property type="protein sequence ID" value="KAK0411443.1"/>
    <property type="molecule type" value="Genomic_DNA"/>
</dbReference>
<evidence type="ECO:0000313" key="3">
    <source>
        <dbReference type="EMBL" id="KAK0411443.1"/>
    </source>
</evidence>
<feature type="compositionally biased region" description="Polar residues" evidence="1">
    <location>
        <begin position="225"/>
        <end position="235"/>
    </location>
</feature>
<keyword evidence="4" id="KW-1185">Reference proteome</keyword>
<feature type="region of interest" description="Disordered" evidence="1">
    <location>
        <begin position="221"/>
        <end position="260"/>
    </location>
</feature>
<reference evidence="3" key="1">
    <citation type="submission" date="2023-06" db="EMBL/GenBank/DDBJ databases">
        <title>Genomic analysis of the entomopathogenic nematode Steinernema hermaphroditum.</title>
        <authorList>
            <person name="Schwarz E.M."/>
            <person name="Heppert J.K."/>
            <person name="Baniya A."/>
            <person name="Schwartz H.T."/>
            <person name="Tan C.-H."/>
            <person name="Antoshechkin I."/>
            <person name="Sternberg P.W."/>
            <person name="Goodrich-Blair H."/>
            <person name="Dillman A.R."/>
        </authorList>
    </citation>
    <scope>NUCLEOTIDE SEQUENCE</scope>
    <source>
        <strain evidence="3">PS9179</strain>
        <tissue evidence="3">Whole animal</tissue>
    </source>
</reference>
<evidence type="ECO:0000256" key="2">
    <source>
        <dbReference type="SAM" id="SignalP"/>
    </source>
</evidence>
<dbReference type="PANTHER" id="PTHR35014:SF1">
    <property type="entry name" value="INFECTION RESPONSE PROTEIN"/>
    <property type="match status" value="1"/>
</dbReference>
<gene>
    <name evidence="3" type="ORF">QR680_005654</name>
</gene>
<organism evidence="3 4">
    <name type="scientific">Steinernema hermaphroditum</name>
    <dbReference type="NCBI Taxonomy" id="289476"/>
    <lineage>
        <taxon>Eukaryota</taxon>
        <taxon>Metazoa</taxon>
        <taxon>Ecdysozoa</taxon>
        <taxon>Nematoda</taxon>
        <taxon>Chromadorea</taxon>
        <taxon>Rhabditida</taxon>
        <taxon>Tylenchina</taxon>
        <taxon>Panagrolaimomorpha</taxon>
        <taxon>Strongyloidoidea</taxon>
        <taxon>Steinernematidae</taxon>
        <taxon>Steinernema</taxon>
    </lineage>
</organism>
<name>A0AA39HSW6_9BILA</name>
<feature type="chain" id="PRO_5041267815" description="DUF19 domain-containing protein" evidence="2">
    <location>
        <begin position="20"/>
        <end position="260"/>
    </location>
</feature>
<dbReference type="AlphaFoldDB" id="A0AA39HSW6"/>
<feature type="signal peptide" evidence="2">
    <location>
        <begin position="1"/>
        <end position="19"/>
    </location>
</feature>
<protein>
    <recommendedName>
        <fullName evidence="5">DUF19 domain-containing protein</fullName>
    </recommendedName>
</protein>